<feature type="compositionally biased region" description="Acidic residues" evidence="1">
    <location>
        <begin position="247"/>
        <end position="262"/>
    </location>
</feature>
<name>A0A8K0VX58_9PLEO</name>
<dbReference type="AlphaFoldDB" id="A0A8K0VX58"/>
<feature type="region of interest" description="Disordered" evidence="1">
    <location>
        <begin position="523"/>
        <end position="549"/>
    </location>
</feature>
<accession>A0A8K0VX58</accession>
<gene>
    <name evidence="3" type="ORF">FB567DRAFT_445023</name>
</gene>
<comment type="caution">
    <text evidence="3">The sequence shown here is derived from an EMBL/GenBank/DDBJ whole genome shotgun (WGS) entry which is preliminary data.</text>
</comment>
<feature type="compositionally biased region" description="Basic residues" evidence="1">
    <location>
        <begin position="177"/>
        <end position="189"/>
    </location>
</feature>
<feature type="region of interest" description="Disordered" evidence="1">
    <location>
        <begin position="411"/>
        <end position="485"/>
    </location>
</feature>
<feature type="region of interest" description="Disordered" evidence="1">
    <location>
        <begin position="340"/>
        <end position="390"/>
    </location>
</feature>
<dbReference type="Pfam" id="PF24054">
    <property type="entry name" value="DUF7357"/>
    <property type="match status" value="1"/>
</dbReference>
<dbReference type="OrthoDB" id="5368821at2759"/>
<dbReference type="InterPro" id="IPR055781">
    <property type="entry name" value="DUF7357"/>
</dbReference>
<sequence length="707" mass="78180">MRLRLTVQRNGLPAANVLWNVSESNSTQAYTITRLLEDVNHVIPLEAEHWGLEHYVVELGGFECLHFSPVVQALKDDDHVTIRPLLTAEERARTLTGRHQISDDGRHLVDGIPFGRPYLRHPSRPAVRIPPRKRRRLDDADEEVEVAGLLTENAETLSLQGEVDFLTGGLRSPAASRHSRTSRSSKRVQFKAPLIDDEDEDEDSDEDDEDFAPNEAQDGDDSIDAASEDDSDTDSDSSDASNASSSDSDDASSDSESDEESDASSPPEVMSSKGTPAGVLRPAQAKPLVSPQHVAPGNGRGVTRSRNSRRTRTNRLRLLKAAGKLAPDADLKAMAEYEAGHNQETQAETGPEIGVEGELVRTFDAPTGKRKRADEEEATDDTPELTQRKEELMARFGEAAAVTMVQLEASLQEPTVAQQPAPPKHNAEQEEPAAKETPKKRLRPDTSAISRILARQAMPSTRKTNKAKPVPVEPPEPEGASDPDFWKSRINLSAFECWDEEFELSAPPFPFEQHWDPASKLMREKADKKRQKKKKHREPMPAQEEEEEEKIYLDYDDTGATEHPDAAINAAIEDQLRQDVATAAEADLPSIPEDLSTLANLTSADIKKGAVIVCKFFAVNPVTITPEVSDFKTAVVEQEGDSGNGAGTIRLKIAQRDLPKRDKKFDSKGNRVYDAADQFYMEDEEEDEGLWEGQYSELIEPRLLKAA</sequence>
<proteinExistence type="predicted"/>
<feature type="compositionally biased region" description="Basic residues" evidence="1">
    <location>
        <begin position="528"/>
        <end position="537"/>
    </location>
</feature>
<evidence type="ECO:0000259" key="2">
    <source>
        <dbReference type="Pfam" id="PF24054"/>
    </source>
</evidence>
<feature type="compositionally biased region" description="Acidic residues" evidence="1">
    <location>
        <begin position="195"/>
        <end position="237"/>
    </location>
</feature>
<dbReference type="EMBL" id="JAGMVJ010000011">
    <property type="protein sequence ID" value="KAH7086303.1"/>
    <property type="molecule type" value="Genomic_DNA"/>
</dbReference>
<keyword evidence="4" id="KW-1185">Reference proteome</keyword>
<evidence type="ECO:0000256" key="1">
    <source>
        <dbReference type="SAM" id="MobiDB-lite"/>
    </source>
</evidence>
<feature type="region of interest" description="Disordered" evidence="1">
    <location>
        <begin position="170"/>
        <end position="315"/>
    </location>
</feature>
<feature type="region of interest" description="Disordered" evidence="1">
    <location>
        <begin position="121"/>
        <end position="140"/>
    </location>
</feature>
<dbReference type="Proteomes" id="UP000813461">
    <property type="component" value="Unassembled WGS sequence"/>
</dbReference>
<reference evidence="3" key="1">
    <citation type="journal article" date="2021" name="Nat. Commun.">
        <title>Genetic determinants of endophytism in the Arabidopsis root mycobiome.</title>
        <authorList>
            <person name="Mesny F."/>
            <person name="Miyauchi S."/>
            <person name="Thiergart T."/>
            <person name="Pickel B."/>
            <person name="Atanasova L."/>
            <person name="Karlsson M."/>
            <person name="Huettel B."/>
            <person name="Barry K.W."/>
            <person name="Haridas S."/>
            <person name="Chen C."/>
            <person name="Bauer D."/>
            <person name="Andreopoulos W."/>
            <person name="Pangilinan J."/>
            <person name="LaButti K."/>
            <person name="Riley R."/>
            <person name="Lipzen A."/>
            <person name="Clum A."/>
            <person name="Drula E."/>
            <person name="Henrissat B."/>
            <person name="Kohler A."/>
            <person name="Grigoriev I.V."/>
            <person name="Martin F.M."/>
            <person name="Hacquard S."/>
        </authorList>
    </citation>
    <scope>NUCLEOTIDE SEQUENCE</scope>
    <source>
        <strain evidence="3">MPI-SDFR-AT-0120</strain>
    </source>
</reference>
<evidence type="ECO:0000313" key="4">
    <source>
        <dbReference type="Proteomes" id="UP000813461"/>
    </source>
</evidence>
<feature type="domain" description="DUF7357" evidence="2">
    <location>
        <begin position="1"/>
        <end position="132"/>
    </location>
</feature>
<feature type="compositionally biased region" description="Basic residues" evidence="1">
    <location>
        <begin position="306"/>
        <end position="315"/>
    </location>
</feature>
<evidence type="ECO:0000313" key="3">
    <source>
        <dbReference type="EMBL" id="KAH7086303.1"/>
    </source>
</evidence>
<protein>
    <recommendedName>
        <fullName evidence="2">DUF7357 domain-containing protein</fullName>
    </recommendedName>
</protein>
<organism evidence="3 4">
    <name type="scientific">Paraphoma chrysanthemicola</name>
    <dbReference type="NCBI Taxonomy" id="798071"/>
    <lineage>
        <taxon>Eukaryota</taxon>
        <taxon>Fungi</taxon>
        <taxon>Dikarya</taxon>
        <taxon>Ascomycota</taxon>
        <taxon>Pezizomycotina</taxon>
        <taxon>Dothideomycetes</taxon>
        <taxon>Pleosporomycetidae</taxon>
        <taxon>Pleosporales</taxon>
        <taxon>Pleosporineae</taxon>
        <taxon>Phaeosphaeriaceae</taxon>
        <taxon>Paraphoma</taxon>
    </lineage>
</organism>
<feature type="compositionally biased region" description="Basic and acidic residues" evidence="1">
    <location>
        <begin position="425"/>
        <end position="439"/>
    </location>
</feature>